<evidence type="ECO:0000256" key="3">
    <source>
        <dbReference type="HAMAP-Rule" id="MF_02071"/>
    </source>
</evidence>
<dbReference type="AlphaFoldDB" id="A0A0S4KVZ6"/>
<evidence type="ECO:0000256" key="2">
    <source>
        <dbReference type="ARBA" id="ARBA00023316"/>
    </source>
</evidence>
<dbReference type="GO" id="GO:0071555">
    <property type="term" value="P:cell wall organization"/>
    <property type="evidence" value="ECO:0007669"/>
    <property type="project" value="UniProtKB-KW"/>
</dbReference>
<dbReference type="Gene3D" id="2.40.40.10">
    <property type="entry name" value="RlpA-like domain"/>
    <property type="match status" value="1"/>
</dbReference>
<dbReference type="InterPro" id="IPR012997">
    <property type="entry name" value="RplA"/>
</dbReference>
<protein>
    <recommendedName>
        <fullName evidence="3">Probable endolytic peptidoglycan transglycosylase RlpA</fullName>
        <ecNumber evidence="3">4.2.2.-</ecNumber>
    </recommendedName>
</protein>
<keyword evidence="2 3" id="KW-0961">Cell wall biogenesis/degradation</keyword>
<dbReference type="STRING" id="1715989.NITINOP_1703"/>
<evidence type="ECO:0000256" key="5">
    <source>
        <dbReference type="SAM" id="MobiDB-lite"/>
    </source>
</evidence>
<dbReference type="GO" id="GO:0000270">
    <property type="term" value="P:peptidoglycan metabolic process"/>
    <property type="evidence" value="ECO:0007669"/>
    <property type="project" value="UniProtKB-UniRule"/>
</dbReference>
<feature type="domain" description="RlpA-like protein double-psi beta-barrel" evidence="6">
    <location>
        <begin position="58"/>
        <end position="143"/>
    </location>
</feature>
<comment type="function">
    <text evidence="3">Lytic transglycosylase with a strong preference for naked glycan strands that lack stem peptides.</text>
</comment>
<gene>
    <name evidence="3" type="primary">rlpA</name>
    <name evidence="7" type="ORF">NITINOP_1703</name>
</gene>
<dbReference type="Proteomes" id="UP000066284">
    <property type="component" value="Chromosome 1"/>
</dbReference>
<name>A0A0S4KVZ6_9BACT</name>
<proteinExistence type="inferred from homology"/>
<dbReference type="Pfam" id="PF03330">
    <property type="entry name" value="DPBB_1"/>
    <property type="match status" value="1"/>
</dbReference>
<evidence type="ECO:0000313" key="8">
    <source>
        <dbReference type="Proteomes" id="UP000066284"/>
    </source>
</evidence>
<keyword evidence="8" id="KW-1185">Reference proteome</keyword>
<dbReference type="HAMAP" id="MF_02071">
    <property type="entry name" value="RlpA"/>
    <property type="match status" value="1"/>
</dbReference>
<evidence type="ECO:0000259" key="6">
    <source>
        <dbReference type="Pfam" id="PF03330"/>
    </source>
</evidence>
<dbReference type="InterPro" id="IPR036908">
    <property type="entry name" value="RlpA-like_sf"/>
</dbReference>
<dbReference type="EMBL" id="LN885086">
    <property type="protein sequence ID" value="CUQ66678.1"/>
    <property type="molecule type" value="Genomic_DNA"/>
</dbReference>
<dbReference type="GO" id="GO:0008932">
    <property type="term" value="F:lytic endotransglycosylase activity"/>
    <property type="evidence" value="ECO:0007669"/>
    <property type="project" value="UniProtKB-UniRule"/>
</dbReference>
<accession>A0A0S4KVZ6</accession>
<dbReference type="InterPro" id="IPR009009">
    <property type="entry name" value="RlpA-like_DPBB"/>
</dbReference>
<evidence type="ECO:0000313" key="7">
    <source>
        <dbReference type="EMBL" id="CUQ66678.1"/>
    </source>
</evidence>
<dbReference type="InterPro" id="IPR034718">
    <property type="entry name" value="RlpA"/>
</dbReference>
<dbReference type="PANTHER" id="PTHR34183">
    <property type="entry name" value="ENDOLYTIC PEPTIDOGLYCAN TRANSGLYCOSYLASE RLPA"/>
    <property type="match status" value="1"/>
</dbReference>
<dbReference type="EC" id="4.2.2.-" evidence="3"/>
<dbReference type="PANTHER" id="PTHR34183:SF1">
    <property type="entry name" value="ENDOLYTIC PEPTIDOGLYCAN TRANSGLYCOSYLASE RLPA"/>
    <property type="match status" value="1"/>
</dbReference>
<evidence type="ECO:0000256" key="1">
    <source>
        <dbReference type="ARBA" id="ARBA00023239"/>
    </source>
</evidence>
<organism evidence="7 8">
    <name type="scientific">Candidatus Nitrospira inopinata</name>
    <dbReference type="NCBI Taxonomy" id="1715989"/>
    <lineage>
        <taxon>Bacteria</taxon>
        <taxon>Pseudomonadati</taxon>
        <taxon>Nitrospirota</taxon>
        <taxon>Nitrospiria</taxon>
        <taxon>Nitrospirales</taxon>
        <taxon>Nitrospiraceae</taxon>
        <taxon>Nitrospira</taxon>
    </lineage>
</organism>
<sequence length="235" mass="25892">MAINGGAVFLMRMRAQTRCIGRPLIRTTLVLGALSCFSVGACSWMPTGESLLDVGIKERGVASWYGAQFHGKVTASGERFDMGAFTAAHRTLPLGSMVRVVNLANGKHARVRITDRGPYVNGRILDLSYAAAVRLGMVESGLSVIQLEVVGDRRPDFVLDAEEREWRVPPLLRSYRTDEPLRAVESTPVARRGRSQDAPPHPFPPHDLLVQRRWTERAWGGAADLAYRTATTLLL</sequence>
<reference evidence="8" key="1">
    <citation type="submission" date="2015-09" db="EMBL/GenBank/DDBJ databases">
        <authorList>
            <person name="Daims H."/>
        </authorList>
    </citation>
    <scope>NUCLEOTIDE SEQUENCE [LARGE SCALE GENOMIC DNA]</scope>
</reference>
<dbReference type="SUPFAM" id="SSF50685">
    <property type="entry name" value="Barwin-like endoglucanases"/>
    <property type="match status" value="1"/>
</dbReference>
<evidence type="ECO:0000256" key="4">
    <source>
        <dbReference type="RuleBase" id="RU003495"/>
    </source>
</evidence>
<dbReference type="KEGG" id="nio:NITINOP_1703"/>
<dbReference type="NCBIfam" id="TIGR00413">
    <property type="entry name" value="rlpA"/>
    <property type="match status" value="1"/>
</dbReference>
<comment type="similarity">
    <text evidence="3 4">Belongs to the RlpA family.</text>
</comment>
<feature type="region of interest" description="Disordered" evidence="5">
    <location>
        <begin position="183"/>
        <end position="206"/>
    </location>
</feature>
<keyword evidence="1 3" id="KW-0456">Lyase</keyword>
<dbReference type="CDD" id="cd22268">
    <property type="entry name" value="DPBB_RlpA-like"/>
    <property type="match status" value="1"/>
</dbReference>